<dbReference type="Pfam" id="PF05552">
    <property type="entry name" value="MS_channel_1st_1"/>
    <property type="match status" value="2"/>
</dbReference>
<feature type="transmembrane region" description="Helical" evidence="1">
    <location>
        <begin position="109"/>
        <end position="132"/>
    </location>
</feature>
<keyword evidence="1" id="KW-0472">Membrane</keyword>
<dbReference type="PANTHER" id="PTHR30221:SF1">
    <property type="entry name" value="SMALL-CONDUCTANCE MECHANOSENSITIVE CHANNEL"/>
    <property type="match status" value="1"/>
</dbReference>
<sequence>MIETLTTIFSTFVFNISSYLPQFFAGLLILLIGLVVASLLKHLILVFFKVIKAEKWFEESNIGSAKDVKVWPGVLAELVRWTVVILFLVPALEAWGLPRATEVLNQLLLYLPNVLVAVFIAFVGLVVANLVFDIVRHAVKGVGGTQSIAIGTFARYAIIFFTALVVLNQLGVASDLIRILFTGIVAMIAIAGGLAFGLGGKDMAAEILKELKDKLTK</sequence>
<dbReference type="AlphaFoldDB" id="A0A1F5ZPG5"/>
<dbReference type="STRING" id="1798375.A2773_02885"/>
<feature type="transmembrane region" description="Helical" evidence="1">
    <location>
        <begin position="68"/>
        <end position="89"/>
    </location>
</feature>
<dbReference type="InterPro" id="IPR008910">
    <property type="entry name" value="MSC_TM_helix"/>
</dbReference>
<feature type="transmembrane region" description="Helical" evidence="1">
    <location>
        <begin position="153"/>
        <end position="170"/>
    </location>
</feature>
<dbReference type="Gene3D" id="1.10.287.1260">
    <property type="match status" value="1"/>
</dbReference>
<gene>
    <name evidence="2" type="ORF">A2773_02885</name>
</gene>
<dbReference type="GO" id="GO:0008381">
    <property type="term" value="F:mechanosensitive monoatomic ion channel activity"/>
    <property type="evidence" value="ECO:0007669"/>
    <property type="project" value="InterPro"/>
</dbReference>
<accession>A0A1F5ZPG5</accession>
<comment type="caution">
    <text evidence="2">The sequence shown here is derived from an EMBL/GenBank/DDBJ whole genome shotgun (WGS) entry which is preliminary data.</text>
</comment>
<keyword evidence="1" id="KW-1133">Transmembrane helix</keyword>
<evidence type="ECO:0008006" key="4">
    <source>
        <dbReference type="Google" id="ProtNLM"/>
    </source>
</evidence>
<proteinExistence type="predicted"/>
<dbReference type="Proteomes" id="UP000177383">
    <property type="component" value="Unassembled WGS sequence"/>
</dbReference>
<feature type="transmembrane region" description="Helical" evidence="1">
    <location>
        <begin position="176"/>
        <end position="199"/>
    </location>
</feature>
<reference evidence="2 3" key="1">
    <citation type="journal article" date="2016" name="Nat. Commun.">
        <title>Thousands of microbial genomes shed light on interconnected biogeochemical processes in an aquifer system.</title>
        <authorList>
            <person name="Anantharaman K."/>
            <person name="Brown C.T."/>
            <person name="Hug L.A."/>
            <person name="Sharon I."/>
            <person name="Castelle C.J."/>
            <person name="Probst A.J."/>
            <person name="Thomas B.C."/>
            <person name="Singh A."/>
            <person name="Wilkins M.J."/>
            <person name="Karaoz U."/>
            <person name="Brodie E.L."/>
            <person name="Williams K.H."/>
            <person name="Hubbard S.S."/>
            <person name="Banfield J.F."/>
        </authorList>
    </citation>
    <scope>NUCLEOTIDE SEQUENCE [LARGE SCALE GENOMIC DNA]</scope>
</reference>
<keyword evidence="1" id="KW-0812">Transmembrane</keyword>
<protein>
    <recommendedName>
        <fullName evidence="4">Small-conductance mechanosensitive ion channel</fullName>
    </recommendedName>
</protein>
<feature type="transmembrane region" description="Helical" evidence="1">
    <location>
        <begin position="23"/>
        <end position="48"/>
    </location>
</feature>
<organism evidence="2 3">
    <name type="scientific">Candidatus Gottesmanbacteria bacterium RIFCSPHIGHO2_01_FULL_39_10</name>
    <dbReference type="NCBI Taxonomy" id="1798375"/>
    <lineage>
        <taxon>Bacteria</taxon>
        <taxon>Candidatus Gottesmaniibacteriota</taxon>
    </lineage>
</organism>
<dbReference type="InterPro" id="IPR045275">
    <property type="entry name" value="MscS_archaea/bacteria_type"/>
</dbReference>
<dbReference type="PANTHER" id="PTHR30221">
    <property type="entry name" value="SMALL-CONDUCTANCE MECHANOSENSITIVE CHANNEL"/>
    <property type="match status" value="1"/>
</dbReference>
<evidence type="ECO:0000256" key="1">
    <source>
        <dbReference type="SAM" id="Phobius"/>
    </source>
</evidence>
<dbReference type="EMBL" id="MFJE01000020">
    <property type="protein sequence ID" value="OGG14359.1"/>
    <property type="molecule type" value="Genomic_DNA"/>
</dbReference>
<evidence type="ECO:0000313" key="3">
    <source>
        <dbReference type="Proteomes" id="UP000177383"/>
    </source>
</evidence>
<name>A0A1F5ZPG5_9BACT</name>
<evidence type="ECO:0000313" key="2">
    <source>
        <dbReference type="EMBL" id="OGG14359.1"/>
    </source>
</evidence>